<comment type="catalytic activity">
    <reaction evidence="3 5">
        <text>L-methionyl-[protein] + [thioredoxin]-disulfide + H2O = L-methionyl-(S)-S-oxide-[protein] + [thioredoxin]-dithiol</text>
        <dbReference type="Rhea" id="RHEA:14217"/>
        <dbReference type="Rhea" id="RHEA-COMP:10698"/>
        <dbReference type="Rhea" id="RHEA-COMP:10700"/>
        <dbReference type="Rhea" id="RHEA-COMP:12313"/>
        <dbReference type="Rhea" id="RHEA-COMP:12315"/>
        <dbReference type="ChEBI" id="CHEBI:15377"/>
        <dbReference type="ChEBI" id="CHEBI:16044"/>
        <dbReference type="ChEBI" id="CHEBI:29950"/>
        <dbReference type="ChEBI" id="CHEBI:44120"/>
        <dbReference type="ChEBI" id="CHEBI:50058"/>
        <dbReference type="EC" id="1.8.4.11"/>
    </reaction>
</comment>
<protein>
    <recommendedName>
        <fullName evidence="5">Peptide methionine sulfoxide reductase MsrA</fullName>
        <shortName evidence="5">Protein-methionine-S-oxide reductase</shortName>
        <ecNumber evidence="5">1.8.4.11</ecNumber>
    </recommendedName>
    <alternativeName>
        <fullName evidence="5">Peptide-methionine (S)-S-oxide reductase</fullName>
        <shortName evidence="5">Peptide Met(O) reductase</shortName>
    </alternativeName>
</protein>
<dbReference type="EMBL" id="AENY02000002">
    <property type="protein sequence ID" value="EKP95271.1"/>
    <property type="molecule type" value="Genomic_DNA"/>
</dbReference>
<evidence type="ECO:0000256" key="6">
    <source>
        <dbReference type="SAM" id="MobiDB-lite"/>
    </source>
</evidence>
<gene>
    <name evidence="5" type="primary">msrA</name>
    <name evidence="8" type="ORF">ThesuDRAFT_01015</name>
</gene>
<dbReference type="HAMAP" id="MF_01401">
    <property type="entry name" value="MsrA"/>
    <property type="match status" value="1"/>
</dbReference>
<dbReference type="Pfam" id="PF01625">
    <property type="entry name" value="PMSR"/>
    <property type="match status" value="1"/>
</dbReference>
<evidence type="ECO:0000256" key="4">
    <source>
        <dbReference type="ARBA" id="ARBA00048782"/>
    </source>
</evidence>
<evidence type="ECO:0000256" key="2">
    <source>
        <dbReference type="ARBA" id="ARBA00023002"/>
    </source>
</evidence>
<organism evidence="8 9">
    <name type="scientific">Thermaerobacter subterraneus DSM 13965</name>
    <dbReference type="NCBI Taxonomy" id="867903"/>
    <lineage>
        <taxon>Bacteria</taxon>
        <taxon>Bacillati</taxon>
        <taxon>Bacillota</taxon>
        <taxon>Clostridia</taxon>
        <taxon>Eubacteriales</taxon>
        <taxon>Clostridiales Family XVII. Incertae Sedis</taxon>
        <taxon>Thermaerobacter</taxon>
    </lineage>
</organism>
<dbReference type="PANTHER" id="PTHR43774:SF1">
    <property type="entry name" value="PEPTIDE METHIONINE SULFOXIDE REDUCTASE MSRA 2"/>
    <property type="match status" value="1"/>
</dbReference>
<feature type="compositionally biased region" description="Basic and acidic residues" evidence="6">
    <location>
        <begin position="20"/>
        <end position="30"/>
    </location>
</feature>
<evidence type="ECO:0000256" key="5">
    <source>
        <dbReference type="HAMAP-Rule" id="MF_01401"/>
    </source>
</evidence>
<dbReference type="STRING" id="867903.ThesuDRAFT_01015"/>
<name>K6QEJ1_9FIRM</name>
<evidence type="ECO:0000259" key="7">
    <source>
        <dbReference type="Pfam" id="PF01625"/>
    </source>
</evidence>
<keyword evidence="9" id="KW-1185">Reference proteome</keyword>
<evidence type="ECO:0000256" key="3">
    <source>
        <dbReference type="ARBA" id="ARBA00047806"/>
    </source>
</evidence>
<dbReference type="OrthoDB" id="4174719at2"/>
<sequence length="208" mass="23375">MAEWHDPATKPGSATAGTGAREDQRPGTRHLETATLGGGCFWCLEPIFEELEGVVRVEPGYAGGHVPNPTYEQVCSGTTGHAEVVQVTFDPQLISYRDLLEVFFSVHDPTTPNRQGHDVGPQYRSIILYHSPEQKATAEAVIRELEASGRWQDPIVTQVVPFEAFYPAEDYHRRFYRKNPGYPYCRVVIDPKVQKFRKAFARRLKASG</sequence>
<dbReference type="EC" id="1.8.4.11" evidence="5"/>
<comment type="function">
    <text evidence="5">Has an important function as a repair enzyme for proteins that have been inactivated by oxidation. Catalyzes the reversible oxidation-reduction of methionine sulfoxide in proteins to methionine.</text>
</comment>
<reference evidence="8" key="2">
    <citation type="submission" date="2012-10" db="EMBL/GenBank/DDBJ databases">
        <title>Improved high-quality draft of Thermaerobacter subterraneus C21, DSM 13965.</title>
        <authorList>
            <consortium name="DOE Joint Genome Institute"/>
            <person name="Eisen J."/>
            <person name="Huntemann M."/>
            <person name="Wei C.-L."/>
            <person name="Han J."/>
            <person name="Detter J.C."/>
            <person name="Han C."/>
            <person name="Tapia R."/>
            <person name="Chen A."/>
            <person name="Kyrpides N."/>
            <person name="Mavromatis K."/>
            <person name="Markowitz V."/>
            <person name="Szeto E."/>
            <person name="Ivanova N."/>
            <person name="Mikhailova N."/>
            <person name="Ovchinnikova G."/>
            <person name="Pagani I."/>
            <person name="Pati A."/>
            <person name="Goodwin L."/>
            <person name="Nordberg H.P."/>
            <person name="Cantor M.N."/>
            <person name="Hua S.X."/>
            <person name="Woyke T."/>
            <person name="Eisen J."/>
            <person name="Klenk H.-P."/>
        </authorList>
    </citation>
    <scope>NUCLEOTIDE SEQUENCE [LARGE SCALE GENOMIC DNA]</scope>
    <source>
        <strain evidence="8">DSM 13965</strain>
    </source>
</reference>
<evidence type="ECO:0000313" key="9">
    <source>
        <dbReference type="Proteomes" id="UP000005710"/>
    </source>
</evidence>
<dbReference type="GO" id="GO:0008113">
    <property type="term" value="F:peptide-methionine (S)-S-oxide reductase activity"/>
    <property type="evidence" value="ECO:0007669"/>
    <property type="project" value="UniProtKB-UniRule"/>
</dbReference>
<dbReference type="PANTHER" id="PTHR43774">
    <property type="entry name" value="PEPTIDE METHIONINE SULFOXIDE REDUCTASE"/>
    <property type="match status" value="1"/>
</dbReference>
<feature type="active site" evidence="5">
    <location>
        <position position="40"/>
    </location>
</feature>
<dbReference type="Proteomes" id="UP000005710">
    <property type="component" value="Unassembled WGS sequence"/>
</dbReference>
<dbReference type="AlphaFoldDB" id="K6QEJ1"/>
<evidence type="ECO:0000256" key="1">
    <source>
        <dbReference type="ARBA" id="ARBA00005591"/>
    </source>
</evidence>
<dbReference type="InterPro" id="IPR036509">
    <property type="entry name" value="Met_Sox_Rdtase_MsrA_sf"/>
</dbReference>
<comment type="similarity">
    <text evidence="1 5">Belongs to the MsrA Met sulfoxide reductase family.</text>
</comment>
<dbReference type="NCBIfam" id="TIGR00401">
    <property type="entry name" value="msrA"/>
    <property type="match status" value="1"/>
</dbReference>
<feature type="domain" description="Peptide methionine sulphoxide reductase MsrA" evidence="7">
    <location>
        <begin position="33"/>
        <end position="185"/>
    </location>
</feature>
<proteinExistence type="inferred from homology"/>
<dbReference type="GO" id="GO:0033744">
    <property type="term" value="F:L-methionine:thioredoxin-disulfide S-oxidoreductase activity"/>
    <property type="evidence" value="ECO:0007669"/>
    <property type="project" value="RHEA"/>
</dbReference>
<accession>K6QEJ1</accession>
<dbReference type="RefSeq" id="WP_006903282.1">
    <property type="nucleotide sequence ID" value="NZ_JH976535.1"/>
</dbReference>
<keyword evidence="2 5" id="KW-0560">Oxidoreductase</keyword>
<dbReference type="eggNOG" id="COG0225">
    <property type="taxonomic scope" value="Bacteria"/>
</dbReference>
<dbReference type="InterPro" id="IPR002569">
    <property type="entry name" value="Met_Sox_Rdtase_MsrA_dom"/>
</dbReference>
<dbReference type="HOGENOM" id="CLU_031040_10_0_9"/>
<evidence type="ECO:0000313" key="8">
    <source>
        <dbReference type="EMBL" id="EKP95271.1"/>
    </source>
</evidence>
<reference evidence="8" key="1">
    <citation type="submission" date="2010-10" db="EMBL/GenBank/DDBJ databases">
        <authorList>
            <consortium name="US DOE Joint Genome Institute (JGI-PGF)"/>
            <person name="Lucas S."/>
            <person name="Copeland A."/>
            <person name="Lapidus A."/>
            <person name="Bruce D."/>
            <person name="Goodwin L."/>
            <person name="Pitluck S."/>
            <person name="Kyrpides N."/>
            <person name="Mavromatis K."/>
            <person name="Detter J.C."/>
            <person name="Han C."/>
            <person name="Land M."/>
            <person name="Hauser L."/>
            <person name="Markowitz V."/>
            <person name="Cheng J.-F."/>
            <person name="Hugenholtz P."/>
            <person name="Woyke T."/>
            <person name="Wu D."/>
            <person name="Pukall R."/>
            <person name="Wahrenburg C."/>
            <person name="Brambilla E."/>
            <person name="Klenk H.-P."/>
            <person name="Eisen J.A."/>
        </authorList>
    </citation>
    <scope>NUCLEOTIDE SEQUENCE [LARGE SCALE GENOMIC DNA]</scope>
    <source>
        <strain evidence="8">DSM 13965</strain>
    </source>
</reference>
<comment type="catalytic activity">
    <reaction evidence="4 5">
        <text>[thioredoxin]-disulfide + L-methionine + H2O = L-methionine (S)-S-oxide + [thioredoxin]-dithiol</text>
        <dbReference type="Rhea" id="RHEA:19993"/>
        <dbReference type="Rhea" id="RHEA-COMP:10698"/>
        <dbReference type="Rhea" id="RHEA-COMP:10700"/>
        <dbReference type="ChEBI" id="CHEBI:15377"/>
        <dbReference type="ChEBI" id="CHEBI:29950"/>
        <dbReference type="ChEBI" id="CHEBI:50058"/>
        <dbReference type="ChEBI" id="CHEBI:57844"/>
        <dbReference type="ChEBI" id="CHEBI:58772"/>
        <dbReference type="EC" id="1.8.4.11"/>
    </reaction>
</comment>
<feature type="region of interest" description="Disordered" evidence="6">
    <location>
        <begin position="1"/>
        <end position="30"/>
    </location>
</feature>
<comment type="caution">
    <text evidence="8">The sequence shown here is derived from an EMBL/GenBank/DDBJ whole genome shotgun (WGS) entry which is preliminary data.</text>
</comment>
<dbReference type="Gene3D" id="3.30.1060.10">
    <property type="entry name" value="Peptide methionine sulphoxide reductase MsrA"/>
    <property type="match status" value="1"/>
</dbReference>
<dbReference type="SUPFAM" id="SSF55068">
    <property type="entry name" value="Peptide methionine sulfoxide reductase"/>
    <property type="match status" value="1"/>
</dbReference>